<dbReference type="PROSITE" id="PS51186">
    <property type="entry name" value="GNAT"/>
    <property type="match status" value="1"/>
</dbReference>
<keyword evidence="9" id="KW-0012">Acyltransferase</keyword>
<dbReference type="Gene3D" id="3.40.630.30">
    <property type="match status" value="1"/>
</dbReference>
<evidence type="ECO:0000256" key="7">
    <source>
        <dbReference type="ARBA" id="ARBA00022679"/>
    </source>
</evidence>
<protein>
    <recommendedName>
        <fullName evidence="5">N-alpha-acetyltransferase 40</fullName>
        <ecNumber evidence="4">2.3.1.257</ecNumber>
    </recommendedName>
</protein>
<dbReference type="Proteomes" id="UP001642540">
    <property type="component" value="Unassembled WGS sequence"/>
</dbReference>
<keyword evidence="7" id="KW-0808">Transferase</keyword>
<dbReference type="SUPFAM" id="SSF55729">
    <property type="entry name" value="Acyl-CoA N-acyltransferases (Nat)"/>
    <property type="match status" value="1"/>
</dbReference>
<evidence type="ECO:0000256" key="2">
    <source>
        <dbReference type="ARBA" id="ARBA00004496"/>
    </source>
</evidence>
<dbReference type="Pfam" id="PF00583">
    <property type="entry name" value="Acetyltransf_1"/>
    <property type="match status" value="1"/>
</dbReference>
<comment type="catalytic activity">
    <reaction evidence="11">
        <text>N-terminal L-seryl-[histone H4] + acetyl-CoA = N-terminal N(alpha)-acetyl-L-seryl-[histone H4] + CoA + H(+)</text>
        <dbReference type="Rhea" id="RHEA:50596"/>
        <dbReference type="Rhea" id="RHEA-COMP:12740"/>
        <dbReference type="Rhea" id="RHEA-COMP:12743"/>
        <dbReference type="ChEBI" id="CHEBI:15378"/>
        <dbReference type="ChEBI" id="CHEBI:57287"/>
        <dbReference type="ChEBI" id="CHEBI:57288"/>
        <dbReference type="ChEBI" id="CHEBI:64738"/>
        <dbReference type="ChEBI" id="CHEBI:83690"/>
        <dbReference type="EC" id="2.3.1.257"/>
    </reaction>
</comment>
<dbReference type="InterPro" id="IPR000182">
    <property type="entry name" value="GNAT_dom"/>
</dbReference>
<feature type="domain" description="N-acetyltransferase" evidence="12">
    <location>
        <begin position="71"/>
        <end position="213"/>
    </location>
</feature>
<comment type="catalytic activity">
    <reaction evidence="10">
        <text>N-terminal L-seryl-[histone H2A] + acetyl-CoA = N-terminal N(alpha)-acetyl-L-seryl-[histone H2A] + CoA + H(+)</text>
        <dbReference type="Rhea" id="RHEA:50600"/>
        <dbReference type="Rhea" id="RHEA-COMP:12742"/>
        <dbReference type="Rhea" id="RHEA-COMP:12744"/>
        <dbReference type="ChEBI" id="CHEBI:15378"/>
        <dbReference type="ChEBI" id="CHEBI:57287"/>
        <dbReference type="ChEBI" id="CHEBI:57288"/>
        <dbReference type="ChEBI" id="CHEBI:64738"/>
        <dbReference type="ChEBI" id="CHEBI:83690"/>
        <dbReference type="EC" id="2.3.1.257"/>
    </reaction>
</comment>
<evidence type="ECO:0000256" key="10">
    <source>
        <dbReference type="ARBA" id="ARBA00047821"/>
    </source>
</evidence>
<evidence type="ECO:0000313" key="14">
    <source>
        <dbReference type="Proteomes" id="UP001642540"/>
    </source>
</evidence>
<evidence type="ECO:0000256" key="3">
    <source>
        <dbReference type="ARBA" id="ARBA00008870"/>
    </source>
</evidence>
<dbReference type="EMBL" id="CAXLJM020000046">
    <property type="protein sequence ID" value="CAL8111581.1"/>
    <property type="molecule type" value="Genomic_DNA"/>
</dbReference>
<dbReference type="PANTHER" id="PTHR20531:SF1">
    <property type="entry name" value="N-ALPHA-ACETYLTRANSFERASE 40"/>
    <property type="match status" value="1"/>
</dbReference>
<organism evidence="13 14">
    <name type="scientific">Orchesella dallaii</name>
    <dbReference type="NCBI Taxonomy" id="48710"/>
    <lineage>
        <taxon>Eukaryota</taxon>
        <taxon>Metazoa</taxon>
        <taxon>Ecdysozoa</taxon>
        <taxon>Arthropoda</taxon>
        <taxon>Hexapoda</taxon>
        <taxon>Collembola</taxon>
        <taxon>Entomobryomorpha</taxon>
        <taxon>Entomobryoidea</taxon>
        <taxon>Orchesellidae</taxon>
        <taxon>Orchesellinae</taxon>
        <taxon>Orchesella</taxon>
    </lineage>
</organism>
<dbReference type="EC" id="2.3.1.257" evidence="4"/>
<evidence type="ECO:0000256" key="8">
    <source>
        <dbReference type="ARBA" id="ARBA00023242"/>
    </source>
</evidence>
<evidence type="ECO:0000256" key="4">
    <source>
        <dbReference type="ARBA" id="ARBA00012950"/>
    </source>
</evidence>
<evidence type="ECO:0000313" key="13">
    <source>
        <dbReference type="EMBL" id="CAL8111581.1"/>
    </source>
</evidence>
<comment type="subcellular location">
    <subcellularLocation>
        <location evidence="2">Cytoplasm</location>
    </subcellularLocation>
    <subcellularLocation>
        <location evidence="1">Nucleus</location>
    </subcellularLocation>
</comment>
<dbReference type="PANTHER" id="PTHR20531">
    <property type="entry name" value="N-ALPHA-ACETYLTRANSFERASE 40"/>
    <property type="match status" value="1"/>
</dbReference>
<accession>A0ABP1R0I7</accession>
<evidence type="ECO:0000256" key="11">
    <source>
        <dbReference type="ARBA" id="ARBA00049524"/>
    </source>
</evidence>
<keyword evidence="14" id="KW-1185">Reference proteome</keyword>
<keyword evidence="8" id="KW-0539">Nucleus</keyword>
<comment type="caution">
    <text evidence="13">The sequence shown here is derived from an EMBL/GenBank/DDBJ whole genome shotgun (WGS) entry which is preliminary data.</text>
</comment>
<reference evidence="13 14" key="1">
    <citation type="submission" date="2024-08" db="EMBL/GenBank/DDBJ databases">
        <authorList>
            <person name="Cucini C."/>
            <person name="Frati F."/>
        </authorList>
    </citation>
    <scope>NUCLEOTIDE SEQUENCE [LARGE SCALE GENOMIC DNA]</scope>
</reference>
<gene>
    <name evidence="13" type="ORF">ODALV1_LOCUS15170</name>
</gene>
<evidence type="ECO:0000256" key="9">
    <source>
        <dbReference type="ARBA" id="ARBA00023315"/>
    </source>
</evidence>
<dbReference type="InterPro" id="IPR016181">
    <property type="entry name" value="Acyl_CoA_acyltransferase"/>
</dbReference>
<comment type="similarity">
    <text evidence="3">Belongs to the acetyltransferase family. NAA40 subfamily.</text>
</comment>
<proteinExistence type="inferred from homology"/>
<sequence>MSKLIFKCEKKTLQEKTIGGSNDGNAVKKAHQLENPLESLDSVPKGGELKNGKTCEIKHFKAQQLSPALEKWLMDLMTRNMKHMYKKALDGWRPKKKWKEMTQPTSRYLIAYVDSKPVAFSHFRFDMDYGREVLYCYEIQVETERRSIGLGKLIMETLEKIASQANLPLVVLTVFKFNQPSLGFFNNLGYDVDETSPGEDEFKDYVIMSKSVC</sequence>
<evidence type="ECO:0000256" key="1">
    <source>
        <dbReference type="ARBA" id="ARBA00004123"/>
    </source>
</evidence>
<keyword evidence="6" id="KW-0963">Cytoplasm</keyword>
<dbReference type="InterPro" id="IPR039949">
    <property type="entry name" value="NAA40"/>
</dbReference>
<name>A0ABP1R0I7_9HEXA</name>
<evidence type="ECO:0000259" key="12">
    <source>
        <dbReference type="PROSITE" id="PS51186"/>
    </source>
</evidence>
<evidence type="ECO:0000256" key="5">
    <source>
        <dbReference type="ARBA" id="ARBA00015043"/>
    </source>
</evidence>
<evidence type="ECO:0000256" key="6">
    <source>
        <dbReference type="ARBA" id="ARBA00022490"/>
    </source>
</evidence>